<dbReference type="Gene3D" id="3.30.1490.20">
    <property type="entry name" value="ATP-grasp fold, A domain"/>
    <property type="match status" value="1"/>
</dbReference>
<evidence type="ECO:0000313" key="2">
    <source>
        <dbReference type="EMBL" id="KKN09368.1"/>
    </source>
</evidence>
<dbReference type="Gene3D" id="3.40.50.20">
    <property type="match status" value="1"/>
</dbReference>
<dbReference type="EMBL" id="LAZR01004356">
    <property type="protein sequence ID" value="KKN09368.1"/>
    <property type="molecule type" value="Genomic_DNA"/>
</dbReference>
<proteinExistence type="predicted"/>
<protein>
    <recommendedName>
        <fullName evidence="1">ATP-grasp domain-containing protein</fullName>
    </recommendedName>
</protein>
<dbReference type="InterPro" id="IPR013815">
    <property type="entry name" value="ATP_grasp_subdomain_1"/>
</dbReference>
<evidence type="ECO:0000259" key="1">
    <source>
        <dbReference type="PROSITE" id="PS50975"/>
    </source>
</evidence>
<comment type="caution">
    <text evidence="2">The sequence shown here is derived from an EMBL/GenBank/DDBJ whole genome shotgun (WGS) entry which is preliminary data.</text>
</comment>
<name>A0A0F9QW28_9ZZZZ</name>
<reference evidence="2" key="1">
    <citation type="journal article" date="2015" name="Nature">
        <title>Complex archaea that bridge the gap between prokaryotes and eukaryotes.</title>
        <authorList>
            <person name="Spang A."/>
            <person name="Saw J.H."/>
            <person name="Jorgensen S.L."/>
            <person name="Zaremba-Niedzwiedzka K."/>
            <person name="Martijn J."/>
            <person name="Lind A.E."/>
            <person name="van Eijk R."/>
            <person name="Schleper C."/>
            <person name="Guy L."/>
            <person name="Ettema T.J."/>
        </authorList>
    </citation>
    <scope>NUCLEOTIDE SEQUENCE</scope>
</reference>
<sequence length="323" mass="37104">MNILISSAGRRVSLVRAFQKELKKLYPQGKVFASDANPQLSGACQVADGYFKVPLVDNPDYPNSLIRQCKERDIKLLIPTIDSELLPLANNEAAFAECGIWTVVASADFVRQCRDKRKIHQFFKDAGIAVAKEYDKANYNLPIFIKPVDGSRSVDTYLIREAKDLTDYHFQNDKLMFLEYLDHELYDEYTCDLYFGRDHDLKCVVPRKRLEVRDGEVNKALAVANDLVPYLKEHLGHIEGAIGCLTAQFFKHKSEDKIYGIEINPRFGGGYPLSYLAGANYPAWIIKEFFKGEKIEPQFDCWEHDLLMIRYDEEILVHGYKDK</sequence>
<dbReference type="PROSITE" id="PS50975">
    <property type="entry name" value="ATP_GRASP"/>
    <property type="match status" value="1"/>
</dbReference>
<dbReference type="Gene3D" id="3.30.470.20">
    <property type="entry name" value="ATP-grasp fold, B domain"/>
    <property type="match status" value="1"/>
</dbReference>
<dbReference type="AlphaFoldDB" id="A0A0F9QW28"/>
<dbReference type="InterPro" id="IPR048764">
    <property type="entry name" value="PylC_N"/>
</dbReference>
<dbReference type="InterPro" id="IPR011761">
    <property type="entry name" value="ATP-grasp"/>
</dbReference>
<accession>A0A0F9QW28</accession>
<dbReference type="Pfam" id="PF21360">
    <property type="entry name" value="PylC-like_N"/>
    <property type="match status" value="1"/>
</dbReference>
<dbReference type="GO" id="GO:0005524">
    <property type="term" value="F:ATP binding"/>
    <property type="evidence" value="ECO:0007669"/>
    <property type="project" value="InterPro"/>
</dbReference>
<gene>
    <name evidence="2" type="ORF">LCGC14_1047370</name>
</gene>
<dbReference type="GO" id="GO:0046872">
    <property type="term" value="F:metal ion binding"/>
    <property type="evidence" value="ECO:0007669"/>
    <property type="project" value="InterPro"/>
</dbReference>
<organism evidence="2">
    <name type="scientific">marine sediment metagenome</name>
    <dbReference type="NCBI Taxonomy" id="412755"/>
    <lineage>
        <taxon>unclassified sequences</taxon>
        <taxon>metagenomes</taxon>
        <taxon>ecological metagenomes</taxon>
    </lineage>
</organism>
<dbReference type="SUPFAM" id="SSF56059">
    <property type="entry name" value="Glutathione synthetase ATP-binding domain-like"/>
    <property type="match status" value="1"/>
</dbReference>
<dbReference type="Pfam" id="PF15632">
    <property type="entry name" value="ATPgrasp_Ter"/>
    <property type="match status" value="1"/>
</dbReference>
<feature type="domain" description="ATP-grasp" evidence="1">
    <location>
        <begin position="107"/>
        <end position="290"/>
    </location>
</feature>